<keyword evidence="2" id="KW-1185">Reference proteome</keyword>
<dbReference type="Gene3D" id="1.10.3420.10">
    <property type="entry name" value="putative ntp pyrophosphohydrolase like domain"/>
    <property type="match status" value="1"/>
</dbReference>
<organism evidence="1 2">
    <name type="scientific">Glutamicibacter uratoxydans</name>
    <name type="common">Arthrobacter uratoxydans</name>
    <dbReference type="NCBI Taxonomy" id="43667"/>
    <lineage>
        <taxon>Bacteria</taxon>
        <taxon>Bacillati</taxon>
        <taxon>Actinomycetota</taxon>
        <taxon>Actinomycetes</taxon>
        <taxon>Micrococcales</taxon>
        <taxon>Micrococcaceae</taxon>
        <taxon>Glutamicibacter</taxon>
    </lineage>
</organism>
<evidence type="ECO:0000313" key="1">
    <source>
        <dbReference type="EMBL" id="GED04509.1"/>
    </source>
</evidence>
<evidence type="ECO:0000313" key="2">
    <source>
        <dbReference type="Proteomes" id="UP000316612"/>
    </source>
</evidence>
<dbReference type="InterPro" id="IPR021130">
    <property type="entry name" value="PRib-ATP_PPHydrolase-like"/>
</dbReference>
<gene>
    <name evidence="1" type="ORF">AUR04nite_00410</name>
</gene>
<dbReference type="AlphaFoldDB" id="A0A4Y4DH08"/>
<reference evidence="1 2" key="1">
    <citation type="submission" date="2019-06" db="EMBL/GenBank/DDBJ databases">
        <title>Whole genome shotgun sequence of Glutamicibacter uratoxydans NBRC 15515.</title>
        <authorList>
            <person name="Hosoyama A."/>
            <person name="Uohara A."/>
            <person name="Ohji S."/>
            <person name="Ichikawa N."/>
        </authorList>
    </citation>
    <scope>NUCLEOTIDE SEQUENCE [LARGE SCALE GENOMIC DNA]</scope>
    <source>
        <strain evidence="1 2">NBRC 15515</strain>
    </source>
</reference>
<dbReference type="InterPro" id="IPR023292">
    <property type="entry name" value="NTP_PyroPHydrolase-like_dom_sf"/>
</dbReference>
<comment type="caution">
    <text evidence="1">The sequence shown here is derived from an EMBL/GenBank/DDBJ whole genome shotgun (WGS) entry which is preliminary data.</text>
</comment>
<proteinExistence type="predicted"/>
<dbReference type="EMBL" id="BJNY01000001">
    <property type="protein sequence ID" value="GED04509.1"/>
    <property type="molecule type" value="Genomic_DNA"/>
</dbReference>
<accession>A0A4Y4DH08</accession>
<dbReference type="InterPro" id="IPR033653">
    <property type="entry name" value="NTP-PPase_DR2231-like"/>
</dbReference>
<dbReference type="Proteomes" id="UP000316612">
    <property type="component" value="Unassembled WGS sequence"/>
</dbReference>
<sequence>MNTSLRVAEFHEAFGHPVRLKPQVIPTSQEAWLAFLLIAEELQELADALFDGSVNVAPRVDSDGLKYNPDLVAVADAVGDLDVVVNGAGIRHGFPMDTLGAEIHRSNMSKLGADGKPVYSRGMELDGKPEGKILKSELFVEPDIVKALAL</sequence>
<dbReference type="CDD" id="cd11530">
    <property type="entry name" value="NTP-PPase_DR2231_like"/>
    <property type="match status" value="1"/>
</dbReference>
<dbReference type="Pfam" id="PF01503">
    <property type="entry name" value="PRA-PH"/>
    <property type="match status" value="1"/>
</dbReference>
<dbReference type="RefSeq" id="WP_170184017.1">
    <property type="nucleotide sequence ID" value="NZ_BAAAJL010000007.1"/>
</dbReference>
<protein>
    <submittedName>
        <fullName evidence="1">Uncharacterized protein</fullName>
    </submittedName>
</protein>
<name>A0A4Y4DH08_GLUUR</name>